<keyword evidence="1" id="KW-0378">Hydrolase</keyword>
<name>A0AAX3T152_SPICI</name>
<dbReference type="Pfam" id="PF08282">
    <property type="entry name" value="Hydrolase_3"/>
    <property type="match status" value="1"/>
</dbReference>
<organism evidence="1 2">
    <name type="scientific">Spiroplasma citri</name>
    <dbReference type="NCBI Taxonomy" id="2133"/>
    <lineage>
        <taxon>Bacteria</taxon>
        <taxon>Bacillati</taxon>
        <taxon>Mycoplasmatota</taxon>
        <taxon>Mollicutes</taxon>
        <taxon>Entomoplasmatales</taxon>
        <taxon>Spiroplasmataceae</taxon>
        <taxon>Spiroplasma</taxon>
    </lineage>
</organism>
<accession>A0AAX3T152</accession>
<protein>
    <submittedName>
        <fullName evidence="1">HAD hydrolase family protein</fullName>
    </submittedName>
</protein>
<dbReference type="InterPro" id="IPR023214">
    <property type="entry name" value="HAD_sf"/>
</dbReference>
<dbReference type="InterPro" id="IPR036412">
    <property type="entry name" value="HAD-like_sf"/>
</dbReference>
<keyword evidence="2" id="KW-1185">Reference proteome</keyword>
<dbReference type="PANTHER" id="PTHR10000:SF8">
    <property type="entry name" value="HAD SUPERFAMILY HYDROLASE-LIKE, TYPE 3"/>
    <property type="match status" value="1"/>
</dbReference>
<dbReference type="SUPFAM" id="SSF56784">
    <property type="entry name" value="HAD-like"/>
    <property type="match status" value="1"/>
</dbReference>
<sequence>MCEKYQLTAKNVLAFGNENNDVAMLQWAGVGVAMWNAPADVKTIADLVTYDNDHDGIANVIEQMFLS</sequence>
<dbReference type="PANTHER" id="PTHR10000">
    <property type="entry name" value="PHOSPHOSERINE PHOSPHATASE"/>
    <property type="match status" value="1"/>
</dbReference>
<dbReference type="GO" id="GO:0005829">
    <property type="term" value="C:cytosol"/>
    <property type="evidence" value="ECO:0007669"/>
    <property type="project" value="TreeGrafter"/>
</dbReference>
<dbReference type="Proteomes" id="UP001214629">
    <property type="component" value="Chromosome"/>
</dbReference>
<proteinExistence type="predicted"/>
<dbReference type="GO" id="GO:0016791">
    <property type="term" value="F:phosphatase activity"/>
    <property type="evidence" value="ECO:0007669"/>
    <property type="project" value="TreeGrafter"/>
</dbReference>
<evidence type="ECO:0000313" key="1">
    <source>
        <dbReference type="EMBL" id="WFG97344.1"/>
    </source>
</evidence>
<dbReference type="Gene3D" id="3.40.50.1000">
    <property type="entry name" value="HAD superfamily/HAD-like"/>
    <property type="match status" value="1"/>
</dbReference>
<gene>
    <name evidence="1" type="ORF">M0C40_07690</name>
</gene>
<evidence type="ECO:0000313" key="2">
    <source>
        <dbReference type="Proteomes" id="UP001214629"/>
    </source>
</evidence>
<dbReference type="AlphaFoldDB" id="A0AAX3T152"/>
<reference evidence="1 2" key="1">
    <citation type="submission" date="2022-04" db="EMBL/GenBank/DDBJ databases">
        <title>Whole genome of Spiroplasma citri.</title>
        <authorList>
            <person name="Khanchezar A."/>
            <person name="Izadpanah K."/>
            <person name="Taghavi M."/>
            <person name="Ghorbani A."/>
            <person name="Beven L."/>
        </authorList>
    </citation>
    <scope>NUCLEOTIDE SEQUENCE [LARGE SCALE GENOMIC DNA]</scope>
    <source>
        <strain evidence="1 2">D4</strain>
    </source>
</reference>
<dbReference type="EMBL" id="CP096246">
    <property type="protein sequence ID" value="WFG97344.1"/>
    <property type="molecule type" value="Genomic_DNA"/>
</dbReference>
<dbReference type="GO" id="GO:0000287">
    <property type="term" value="F:magnesium ion binding"/>
    <property type="evidence" value="ECO:0007669"/>
    <property type="project" value="TreeGrafter"/>
</dbReference>